<dbReference type="PROSITE" id="PS50943">
    <property type="entry name" value="HTH_CROC1"/>
    <property type="match status" value="1"/>
</dbReference>
<gene>
    <name evidence="2" type="ORF">QC818_06860</name>
</gene>
<dbReference type="InterPro" id="IPR010982">
    <property type="entry name" value="Lambda_DNA-bd_dom_sf"/>
</dbReference>
<dbReference type="PANTHER" id="PTHR35010">
    <property type="entry name" value="BLL4672 PROTEIN-RELATED"/>
    <property type="match status" value="1"/>
</dbReference>
<protein>
    <submittedName>
        <fullName evidence="2">Helix-turn-helix transcriptional regulator</fullName>
    </submittedName>
</protein>
<accession>A0ABU1G0N6</accession>
<dbReference type="Gene3D" id="3.30.450.180">
    <property type="match status" value="1"/>
</dbReference>
<dbReference type="SMART" id="SM00530">
    <property type="entry name" value="HTH_XRE"/>
    <property type="match status" value="1"/>
</dbReference>
<dbReference type="Pfam" id="PF17765">
    <property type="entry name" value="MLTR_LBD"/>
    <property type="match status" value="1"/>
</dbReference>
<comment type="caution">
    <text evidence="2">The sequence shown here is derived from an EMBL/GenBank/DDBJ whole genome shotgun (WGS) entry which is preliminary data.</text>
</comment>
<sequence>MPQSRLRRTRQELSAFLRHARDRLKPEEVGLPRGHRRRAPGLRREEVAALAGVGVSWYTWLEQGRAIRPSPSLLERLAEVLRLAPRERQHLFHLAGLEGPPPAACEEVQAVGDMARRLVEDLGRRPAFVLDARWDVLLWNRAAARLYAFAGRPNLIRLLFTDRGLRDRLEEWEVQVAGMLGSFQRDFARDAENDPAMRTLVDELRHESAAFRCCWERYRVAAECRGRRRYRLEGLGSVSFDHMTLVLDERRRQRLVVYEADTSEAAGRAFEAEIAEFGS</sequence>
<keyword evidence="3" id="KW-1185">Reference proteome</keyword>
<dbReference type="Pfam" id="PF13560">
    <property type="entry name" value="HTH_31"/>
    <property type="match status" value="1"/>
</dbReference>
<dbReference type="CDD" id="cd00093">
    <property type="entry name" value="HTH_XRE"/>
    <property type="match status" value="1"/>
</dbReference>
<dbReference type="InterPro" id="IPR001387">
    <property type="entry name" value="Cro/C1-type_HTH"/>
</dbReference>
<evidence type="ECO:0000313" key="3">
    <source>
        <dbReference type="Proteomes" id="UP001264519"/>
    </source>
</evidence>
<dbReference type="Proteomes" id="UP001264519">
    <property type="component" value="Unassembled WGS sequence"/>
</dbReference>
<dbReference type="Gene3D" id="1.10.260.40">
    <property type="entry name" value="lambda repressor-like DNA-binding domains"/>
    <property type="match status" value="1"/>
</dbReference>
<dbReference type="SUPFAM" id="SSF47413">
    <property type="entry name" value="lambda repressor-like DNA-binding domains"/>
    <property type="match status" value="1"/>
</dbReference>
<reference evidence="2 3" key="1">
    <citation type="submission" date="2023-04" db="EMBL/GenBank/DDBJ databases">
        <title>A long-awaited taxogenomic arrangement of the family Halomonadaceae.</title>
        <authorList>
            <person name="De La Haba R."/>
            <person name="Chuvochina M."/>
            <person name="Wittouck S."/>
            <person name="Arahal D.R."/>
            <person name="Sanchez-Porro C."/>
            <person name="Hugenholtz P."/>
            <person name="Ventosa A."/>
        </authorList>
    </citation>
    <scope>NUCLEOTIDE SEQUENCE [LARGE SCALE GENOMIC DNA]</scope>
    <source>
        <strain evidence="2 3">DSM 23530</strain>
    </source>
</reference>
<organism evidence="2 3">
    <name type="scientific">Halomonas koreensis</name>
    <dbReference type="NCBI Taxonomy" id="245385"/>
    <lineage>
        <taxon>Bacteria</taxon>
        <taxon>Pseudomonadati</taxon>
        <taxon>Pseudomonadota</taxon>
        <taxon>Gammaproteobacteria</taxon>
        <taxon>Oceanospirillales</taxon>
        <taxon>Halomonadaceae</taxon>
        <taxon>Halomonas</taxon>
    </lineage>
</organism>
<name>A0ABU1G0N6_9GAMM</name>
<dbReference type="EMBL" id="JARWAK010000004">
    <property type="protein sequence ID" value="MDR5866504.1"/>
    <property type="molecule type" value="Genomic_DNA"/>
</dbReference>
<feature type="domain" description="HTH cro/C1-type" evidence="1">
    <location>
        <begin position="37"/>
        <end position="88"/>
    </location>
</feature>
<dbReference type="InterPro" id="IPR041413">
    <property type="entry name" value="MLTR_LBD"/>
</dbReference>
<evidence type="ECO:0000313" key="2">
    <source>
        <dbReference type="EMBL" id="MDR5866504.1"/>
    </source>
</evidence>
<dbReference type="RefSeq" id="WP_309652103.1">
    <property type="nucleotide sequence ID" value="NZ_JARWAK010000004.1"/>
</dbReference>
<evidence type="ECO:0000259" key="1">
    <source>
        <dbReference type="PROSITE" id="PS50943"/>
    </source>
</evidence>
<proteinExistence type="predicted"/>